<proteinExistence type="predicted"/>
<feature type="domain" description="DUF1468" evidence="2">
    <location>
        <begin position="2"/>
        <end position="69"/>
    </location>
</feature>
<protein>
    <recommendedName>
        <fullName evidence="2">DUF1468 domain-containing protein</fullName>
    </recommendedName>
</protein>
<dbReference type="Pfam" id="PF07331">
    <property type="entry name" value="TctB"/>
    <property type="match status" value="1"/>
</dbReference>
<dbReference type="EMBL" id="AWQQ01000162">
    <property type="protein sequence ID" value="PHJ36664.1"/>
    <property type="molecule type" value="Genomic_DNA"/>
</dbReference>
<evidence type="ECO:0000313" key="5">
    <source>
        <dbReference type="Proteomes" id="UP000222564"/>
    </source>
</evidence>
<feature type="transmembrane region" description="Helical" evidence="1">
    <location>
        <begin position="39"/>
        <end position="64"/>
    </location>
</feature>
<dbReference type="EMBL" id="AWQQ01000036">
    <property type="protein sequence ID" value="PHJ39092.1"/>
    <property type="molecule type" value="Genomic_DNA"/>
</dbReference>
<dbReference type="Proteomes" id="UP000222564">
    <property type="component" value="Unassembled WGS sequence"/>
</dbReference>
<keyword evidence="1" id="KW-1133">Transmembrane helix</keyword>
<comment type="caution">
    <text evidence="3">The sequence shown here is derived from an EMBL/GenBank/DDBJ whole genome shotgun (WGS) entry which is preliminary data.</text>
</comment>
<keyword evidence="1" id="KW-0812">Transmembrane</keyword>
<name>A0A2C6MAY7_9FIRM</name>
<keyword evidence="5" id="KW-1185">Reference proteome</keyword>
<dbReference type="InterPro" id="IPR009936">
    <property type="entry name" value="DUF1468"/>
</dbReference>
<organism evidence="3 5">
    <name type="scientific">Desulforamulus profundi</name>
    <dbReference type="NCBI Taxonomy" id="1383067"/>
    <lineage>
        <taxon>Bacteria</taxon>
        <taxon>Bacillati</taxon>
        <taxon>Bacillota</taxon>
        <taxon>Clostridia</taxon>
        <taxon>Eubacteriales</taxon>
        <taxon>Peptococcaceae</taxon>
        <taxon>Desulforamulus</taxon>
    </lineage>
</organism>
<gene>
    <name evidence="4" type="ORF">P378_05535</name>
    <name evidence="3" type="ORF">P378_20965</name>
</gene>
<accession>A0A2C6MAY7</accession>
<evidence type="ECO:0000313" key="3">
    <source>
        <dbReference type="EMBL" id="PHJ36664.1"/>
    </source>
</evidence>
<evidence type="ECO:0000313" key="4">
    <source>
        <dbReference type="EMBL" id="PHJ39092.1"/>
    </source>
</evidence>
<evidence type="ECO:0000256" key="1">
    <source>
        <dbReference type="SAM" id="Phobius"/>
    </source>
</evidence>
<sequence length="74" mass="7940">MILATVIYIVAINVVGFYISSFVFLTLMSWYLSDWGLNLASLGISTGFAVILTGAVYATFALFLGVPTPPGILF</sequence>
<feature type="transmembrane region" description="Helical" evidence="1">
    <location>
        <begin position="6"/>
        <end position="32"/>
    </location>
</feature>
<dbReference type="AlphaFoldDB" id="A0A2C6MAY7"/>
<reference evidence="3 5" key="1">
    <citation type="submission" date="2013-09" db="EMBL/GenBank/DDBJ databases">
        <title>Biodegradation of hydrocarbons in the deep terrestrial subsurface : characterization of a microbial consortium composed of two Desulfotomaculum species originating from a deep geological formation.</title>
        <authorList>
            <person name="Aullo T."/>
            <person name="Berlendis S."/>
            <person name="Lascourreges J.-F."/>
            <person name="Dessort D."/>
            <person name="Saint-Laurent S."/>
            <person name="Schraauwers B."/>
            <person name="Mas J."/>
            <person name="Magot M."/>
            <person name="Ranchou-Peyruse A."/>
        </authorList>
    </citation>
    <scope>NUCLEOTIDE SEQUENCE [LARGE SCALE GENOMIC DNA]</scope>
    <source>
        <strain evidence="3 5">Bs107</strain>
    </source>
</reference>
<evidence type="ECO:0000259" key="2">
    <source>
        <dbReference type="Pfam" id="PF07331"/>
    </source>
</evidence>
<keyword evidence="1" id="KW-0472">Membrane</keyword>